<dbReference type="PANTHER" id="PTHR19862:SF14">
    <property type="entry name" value="WD REPEAT-CONTAINING PROTEIN 48"/>
    <property type="match status" value="1"/>
</dbReference>
<dbReference type="InterPro" id="IPR025883">
    <property type="entry name" value="Cadherin-like_domain"/>
</dbReference>
<feature type="domain" description="SLH" evidence="8">
    <location>
        <begin position="961"/>
        <end position="1024"/>
    </location>
</feature>
<dbReference type="InterPro" id="IPR011050">
    <property type="entry name" value="Pectin_lyase_fold/virulence"/>
</dbReference>
<organism evidence="9 10">
    <name type="scientific">Cohnella abietis</name>
    <dbReference type="NCBI Taxonomy" id="2507935"/>
    <lineage>
        <taxon>Bacteria</taxon>
        <taxon>Bacillati</taxon>
        <taxon>Bacillota</taxon>
        <taxon>Bacilli</taxon>
        <taxon>Bacillales</taxon>
        <taxon>Paenibacillaceae</taxon>
        <taxon>Cohnella</taxon>
    </lineage>
</organism>
<dbReference type="Pfam" id="PF02415">
    <property type="entry name" value="Chlam_PMP"/>
    <property type="match status" value="2"/>
</dbReference>
<keyword evidence="4" id="KW-0964">Secreted</keyword>
<gene>
    <name evidence="9" type="ORF">KCTCHS21_20840</name>
</gene>
<feature type="domain" description="SLH" evidence="8">
    <location>
        <begin position="891"/>
        <end position="954"/>
    </location>
</feature>
<dbReference type="GO" id="GO:0005576">
    <property type="term" value="C:extracellular region"/>
    <property type="evidence" value="ECO:0007669"/>
    <property type="project" value="UniProtKB-SubCell"/>
</dbReference>
<comment type="subcellular location">
    <subcellularLocation>
        <location evidence="1">Cell envelope</location>
    </subcellularLocation>
    <subcellularLocation>
        <location evidence="2">Cell outer membrane</location>
    </subcellularLocation>
    <subcellularLocation>
        <location evidence="3">Secreted</location>
    </subcellularLocation>
</comment>
<dbReference type="InterPro" id="IPR006626">
    <property type="entry name" value="PbH1"/>
</dbReference>
<evidence type="ECO:0000256" key="5">
    <source>
        <dbReference type="ARBA" id="ARBA00022729"/>
    </source>
</evidence>
<dbReference type="PANTHER" id="PTHR19862">
    <property type="entry name" value="WD REPEAT-CONTAINING PROTEIN 48"/>
    <property type="match status" value="1"/>
</dbReference>
<dbReference type="OrthoDB" id="2481381at2"/>
<keyword evidence="6" id="KW-0472">Membrane</keyword>
<sequence length="1081" mass="112828">MGNWKSKCFSAFMAVVLLFGGLWPGLGIHKAKAAGPTIIYVKMATDGGNDGNDGISWATAVATLQLALDKAIAGEQIWIAAGTYYPTKGIERERHFEMKNGVAIYGGFEGNEDSDFSLDDRDYTTNKTILSGDFDGIDGNKAYHVFHNYSNGIDQTALLDGVTITGGNANGGGMDSNGGGMLNIDSSSPTLANVTISGNTADYGGGGLYNYSKSSPTLTDVMISGNTAEYGGGMYNNTSSPTLANVTISGNTAEYGGGMYNNNRSPSMTDVTLSGNTAFAGGGMYNYTSSPTLTDVTISGNTAYYGGGMYNNTSSPPMTDVTISGNTADYGGGMYNYTCSSAMTNVTLSGNVANKNGGGVYNLDSSPSLTNVTISGNSSGSGGGMFNLRTSSQTLTNVTITGNTATDNGGGMVNFSSNPTLTNVILIGNTATKGGGMFNNGGSPTLTNVTLSGNQATDAGGGIYNFVGSNPNIRNSIIWGNTSGSGYGIINESDVPNSPSKPNLNHSLIEGSGGSGNWNTAFGIDGRGNIDRNPMFQGDYSLRSYSPAINKGDNSVFAAGQNGQNPDLSGIHTDFGGNPRIVGALIDMGAYEYQGLATAIDKLKASPAPVNMRLEANKTQQLSVKATLSDTTTDDVTSPTLGTTYTSDDPTVAMVTADGLIEAKKVGSTTITITNSGITTTVQVNVFSFDKLKALPAPVNMRLEANKTQQLSVKATLSDTTTDDLTSPTLGTTYTSNDPTIATVTADGLIEAKKVGTTTITISNSGITTTVEVNVTSTSSSSGAWIPSGDAHLRELIVRADGKTIPLTPVFAADTTEYRVETAALQVDLTGTAVHSSANVTLQGKTVKDGIRVDLHEGDNVFTFLVTAENGATKTYTLTVKRIKEGQEPPHQPISFTDIDGHWAEVMILQAATKGIASGYPDDTFRPNHSVTRAEFVVMLANAKQSIHSVNTSPRNHKDASLTFIDADKIGVWAKEAVAYAVEAGIVNGYKDGSFRPNARITRAEMATMIAHALGLTLETNKATAFADDANIPAWAKSAIEATRKLGIVSGRSGNRFIPMGEATRAEAAVLLLRMLDHKDD</sequence>
<proteinExistence type="predicted"/>
<feature type="domain" description="SLH" evidence="8">
    <location>
        <begin position="1026"/>
        <end position="1081"/>
    </location>
</feature>
<dbReference type="Proteomes" id="UP000289856">
    <property type="component" value="Chromosome"/>
</dbReference>
<evidence type="ECO:0000313" key="9">
    <source>
        <dbReference type="EMBL" id="BBI32685.1"/>
    </source>
</evidence>
<evidence type="ECO:0000256" key="4">
    <source>
        <dbReference type="ARBA" id="ARBA00022525"/>
    </source>
</evidence>
<keyword evidence="5" id="KW-0732">Signal</keyword>
<dbReference type="KEGG" id="cohn:KCTCHS21_20840"/>
<evidence type="ECO:0000256" key="6">
    <source>
        <dbReference type="ARBA" id="ARBA00023136"/>
    </source>
</evidence>
<dbReference type="Pfam" id="PF00395">
    <property type="entry name" value="SLH"/>
    <property type="match status" value="3"/>
</dbReference>
<dbReference type="GO" id="GO:0009279">
    <property type="term" value="C:cell outer membrane"/>
    <property type="evidence" value="ECO:0007669"/>
    <property type="project" value="UniProtKB-SubCell"/>
</dbReference>
<evidence type="ECO:0000256" key="7">
    <source>
        <dbReference type="ARBA" id="ARBA00023237"/>
    </source>
</evidence>
<dbReference type="AlphaFoldDB" id="A0A3T1D3X8"/>
<evidence type="ECO:0000256" key="2">
    <source>
        <dbReference type="ARBA" id="ARBA00004442"/>
    </source>
</evidence>
<dbReference type="GO" id="GO:0043130">
    <property type="term" value="F:ubiquitin binding"/>
    <property type="evidence" value="ECO:0007669"/>
    <property type="project" value="TreeGrafter"/>
</dbReference>
<dbReference type="InterPro" id="IPR001119">
    <property type="entry name" value="SLH_dom"/>
</dbReference>
<dbReference type="SMART" id="SM00635">
    <property type="entry name" value="BID_2"/>
    <property type="match status" value="2"/>
</dbReference>
<dbReference type="PROSITE" id="PS51272">
    <property type="entry name" value="SLH"/>
    <property type="match status" value="3"/>
</dbReference>
<evidence type="ECO:0000259" key="8">
    <source>
        <dbReference type="PROSITE" id="PS51272"/>
    </source>
</evidence>
<dbReference type="EMBL" id="AP019400">
    <property type="protein sequence ID" value="BBI32685.1"/>
    <property type="molecule type" value="Genomic_DNA"/>
</dbReference>
<name>A0A3T1D3X8_9BACL</name>
<dbReference type="Gene3D" id="2.60.40.1080">
    <property type="match status" value="2"/>
</dbReference>
<keyword evidence="7" id="KW-0998">Cell outer membrane</keyword>
<dbReference type="SUPFAM" id="SSF51126">
    <property type="entry name" value="Pectin lyase-like"/>
    <property type="match status" value="2"/>
</dbReference>
<dbReference type="InterPro" id="IPR003368">
    <property type="entry name" value="POMP_repeat"/>
</dbReference>
<dbReference type="Pfam" id="PF12733">
    <property type="entry name" value="Cadherin-like"/>
    <property type="match status" value="1"/>
</dbReference>
<dbReference type="InterPro" id="IPR051246">
    <property type="entry name" value="WDR48"/>
</dbReference>
<dbReference type="InterPro" id="IPR008964">
    <property type="entry name" value="Invasin/intimin_cell_adhesion"/>
</dbReference>
<evidence type="ECO:0000313" key="10">
    <source>
        <dbReference type="Proteomes" id="UP000289856"/>
    </source>
</evidence>
<dbReference type="SMART" id="SM00710">
    <property type="entry name" value="PbH1"/>
    <property type="match status" value="9"/>
</dbReference>
<dbReference type="Pfam" id="PF02368">
    <property type="entry name" value="Big_2"/>
    <property type="match status" value="2"/>
</dbReference>
<protein>
    <recommendedName>
        <fullName evidence="8">SLH domain-containing protein</fullName>
    </recommendedName>
</protein>
<dbReference type="GO" id="GO:0000724">
    <property type="term" value="P:double-strand break repair via homologous recombination"/>
    <property type="evidence" value="ECO:0007669"/>
    <property type="project" value="TreeGrafter"/>
</dbReference>
<dbReference type="Gene3D" id="2.160.20.10">
    <property type="entry name" value="Single-stranded right-handed beta-helix, Pectin lyase-like"/>
    <property type="match status" value="1"/>
</dbReference>
<evidence type="ECO:0000256" key="1">
    <source>
        <dbReference type="ARBA" id="ARBA00004196"/>
    </source>
</evidence>
<dbReference type="InterPro" id="IPR012334">
    <property type="entry name" value="Pectin_lyas_fold"/>
</dbReference>
<evidence type="ECO:0000256" key="3">
    <source>
        <dbReference type="ARBA" id="ARBA00004613"/>
    </source>
</evidence>
<dbReference type="SUPFAM" id="SSF49373">
    <property type="entry name" value="Invasin/intimin cell-adhesion fragments"/>
    <property type="match status" value="2"/>
</dbReference>
<dbReference type="InterPro" id="IPR059226">
    <property type="entry name" value="Choice_anch_Q_dom"/>
</dbReference>
<dbReference type="NCBIfam" id="NF041518">
    <property type="entry name" value="choice_anch_Q"/>
    <property type="match status" value="1"/>
</dbReference>
<keyword evidence="10" id="KW-1185">Reference proteome</keyword>
<dbReference type="InterPro" id="IPR003343">
    <property type="entry name" value="Big_2"/>
</dbReference>
<accession>A0A3T1D3X8</accession>
<reference evidence="9 10" key="1">
    <citation type="submission" date="2019-01" db="EMBL/GenBank/DDBJ databases">
        <title>Complete genome sequence of Cohnella hallensis HS21 isolated from Korean fir (Abies koreana) rhizospheric soil.</title>
        <authorList>
            <person name="Jiang L."/>
            <person name="Kang S.W."/>
            <person name="Kim S."/>
            <person name="Jung J."/>
            <person name="Kim C.Y."/>
            <person name="Kim D.H."/>
            <person name="Kim S.W."/>
            <person name="Lee J."/>
        </authorList>
    </citation>
    <scope>NUCLEOTIDE SEQUENCE [LARGE SCALE GENOMIC DNA]</scope>
    <source>
        <strain evidence="9 10">HS21</strain>
    </source>
</reference>